<evidence type="ECO:0000313" key="1">
    <source>
        <dbReference type="EMBL" id="ANZ45849.1"/>
    </source>
</evidence>
<dbReference type="KEGG" id="cpor:BED41_12600"/>
<reference evidence="1" key="1">
    <citation type="submission" date="2016-08" db="EMBL/GenBank/DDBJ databases">
        <title>Complete genome of Cloacibacillus porcorum.</title>
        <authorList>
            <person name="Looft T."/>
            <person name="Bayles D.O."/>
            <person name="Alt D.P."/>
        </authorList>
    </citation>
    <scope>NUCLEOTIDE SEQUENCE [LARGE SCALE GENOMIC DNA]</scope>
    <source>
        <strain evidence="1">CL-84</strain>
    </source>
</reference>
<dbReference type="STRING" id="1197717.BED41_12600"/>
<sequence>MIISFLTKPFSVFERAAKDLERRFNYLKYTVRGNAYKAWTCTFPIGGHQDVVDSFIKGAKCFPNVKILVNPSRSQAEGTVVYVPSGWRALRDAISLKQSGKIKKLIAGPLICFEHVDEHGAIITDTSIDRYLLASPWVKEAYEKEAAQKHLILRETAVWAAGVDHVVWNPERKVPSDTLEKVMVYVKGQGKTILPATLETLKNNEKEIKTLYCGTHTPSDYKKLLEWSDFVVCLGGSETQGLALAQAWSMNRQTLVFESDEVRQRRQNAAPYITEHTGRKWNNIDELCECLTTLKNISPRNWVLANQTNEIAFGRFLDIVNGLYV</sequence>
<organism evidence="1 2">
    <name type="scientific">Cloacibacillus porcorum</name>
    <dbReference type="NCBI Taxonomy" id="1197717"/>
    <lineage>
        <taxon>Bacteria</taxon>
        <taxon>Thermotogati</taxon>
        <taxon>Synergistota</taxon>
        <taxon>Synergistia</taxon>
        <taxon>Synergistales</taxon>
        <taxon>Synergistaceae</taxon>
        <taxon>Cloacibacillus</taxon>
    </lineage>
</organism>
<protein>
    <recommendedName>
        <fullName evidence="3">DUF354 domain-containing protein</fullName>
    </recommendedName>
</protein>
<dbReference type="AlphaFoldDB" id="A0A1B2I7A6"/>
<dbReference type="GeneID" id="83058683"/>
<keyword evidence="2" id="KW-1185">Reference proteome</keyword>
<evidence type="ECO:0000313" key="2">
    <source>
        <dbReference type="Proteomes" id="UP000093044"/>
    </source>
</evidence>
<dbReference type="Proteomes" id="UP000093044">
    <property type="component" value="Chromosome"/>
</dbReference>
<name>A0A1B2I7A6_9BACT</name>
<dbReference type="RefSeq" id="WP_066746920.1">
    <property type="nucleotide sequence ID" value="NZ_CP016757.1"/>
</dbReference>
<dbReference type="EMBL" id="CP016757">
    <property type="protein sequence ID" value="ANZ45849.1"/>
    <property type="molecule type" value="Genomic_DNA"/>
</dbReference>
<proteinExistence type="predicted"/>
<gene>
    <name evidence="1" type="ORF">BED41_12600</name>
</gene>
<evidence type="ECO:0008006" key="3">
    <source>
        <dbReference type="Google" id="ProtNLM"/>
    </source>
</evidence>
<accession>A0A1B2I7A6</accession>